<feature type="domain" description="Cytochrome b561 bacterial/Ni-hydrogenase" evidence="7">
    <location>
        <begin position="10"/>
        <end position="171"/>
    </location>
</feature>
<feature type="transmembrane region" description="Helical" evidence="6">
    <location>
        <begin position="17"/>
        <end position="33"/>
    </location>
</feature>
<gene>
    <name evidence="8" type="ORF">ABXR19_01230</name>
</gene>
<dbReference type="Gene3D" id="1.20.950.20">
    <property type="entry name" value="Transmembrane di-heme cytochromes, Chain C"/>
    <property type="match status" value="1"/>
</dbReference>
<evidence type="ECO:0000256" key="6">
    <source>
        <dbReference type="SAM" id="Phobius"/>
    </source>
</evidence>
<proteinExistence type="predicted"/>
<dbReference type="PANTHER" id="PTHR30485:SF2">
    <property type="entry name" value="BLL0597 PROTEIN"/>
    <property type="match status" value="1"/>
</dbReference>
<evidence type="ECO:0000313" key="9">
    <source>
        <dbReference type="Proteomes" id="UP001549691"/>
    </source>
</evidence>
<evidence type="ECO:0000256" key="5">
    <source>
        <dbReference type="ARBA" id="ARBA00023136"/>
    </source>
</evidence>
<comment type="subcellular location">
    <subcellularLocation>
        <location evidence="1">Cell membrane</location>
        <topology evidence="1">Multi-pass membrane protein</topology>
    </subcellularLocation>
</comment>
<comment type="caution">
    <text evidence="8">The sequence shown here is derived from an EMBL/GenBank/DDBJ whole genome shotgun (WGS) entry which is preliminary data.</text>
</comment>
<accession>A0ABV2TID2</accession>
<evidence type="ECO:0000256" key="2">
    <source>
        <dbReference type="ARBA" id="ARBA00022475"/>
    </source>
</evidence>
<feature type="transmembrane region" description="Helical" evidence="6">
    <location>
        <begin position="187"/>
        <end position="205"/>
    </location>
</feature>
<dbReference type="InterPro" id="IPR011577">
    <property type="entry name" value="Cyt_b561_bac/Ni-Hgenase"/>
</dbReference>
<feature type="transmembrane region" description="Helical" evidence="6">
    <location>
        <begin position="39"/>
        <end position="59"/>
    </location>
</feature>
<protein>
    <submittedName>
        <fullName evidence="8">Cytochrome b/b6 domain-containing protein</fullName>
    </submittedName>
</protein>
<keyword evidence="3 6" id="KW-0812">Transmembrane</keyword>
<feature type="transmembrane region" description="Helical" evidence="6">
    <location>
        <begin position="137"/>
        <end position="159"/>
    </location>
</feature>
<dbReference type="Proteomes" id="UP001549691">
    <property type="component" value="Unassembled WGS sequence"/>
</dbReference>
<reference evidence="8 9" key="1">
    <citation type="submission" date="2024-07" db="EMBL/GenBank/DDBJ databases">
        <title>Uliginosibacterium flavum JJ3220;KACC:17644.</title>
        <authorList>
            <person name="Kim M.K."/>
        </authorList>
    </citation>
    <scope>NUCLEOTIDE SEQUENCE [LARGE SCALE GENOMIC DNA]</scope>
    <source>
        <strain evidence="8 9">KACC:17644</strain>
    </source>
</reference>
<organism evidence="8 9">
    <name type="scientific">Uliginosibacterium flavum</name>
    <dbReference type="NCBI Taxonomy" id="1396831"/>
    <lineage>
        <taxon>Bacteria</taxon>
        <taxon>Pseudomonadati</taxon>
        <taxon>Pseudomonadota</taxon>
        <taxon>Betaproteobacteria</taxon>
        <taxon>Rhodocyclales</taxon>
        <taxon>Zoogloeaceae</taxon>
        <taxon>Uliginosibacterium</taxon>
    </lineage>
</organism>
<dbReference type="Pfam" id="PF01292">
    <property type="entry name" value="Ni_hydr_CYTB"/>
    <property type="match status" value="1"/>
</dbReference>
<dbReference type="RefSeq" id="WP_354599251.1">
    <property type="nucleotide sequence ID" value="NZ_JBEWZI010000001.1"/>
</dbReference>
<evidence type="ECO:0000313" key="8">
    <source>
        <dbReference type="EMBL" id="MET7012792.1"/>
    </source>
</evidence>
<evidence type="ECO:0000259" key="7">
    <source>
        <dbReference type="Pfam" id="PF01292"/>
    </source>
</evidence>
<name>A0ABV2TID2_9RHOO</name>
<evidence type="ECO:0000256" key="4">
    <source>
        <dbReference type="ARBA" id="ARBA00022989"/>
    </source>
</evidence>
<feature type="transmembrane region" description="Helical" evidence="6">
    <location>
        <begin position="100"/>
        <end position="122"/>
    </location>
</feature>
<dbReference type="EMBL" id="JBEWZI010000001">
    <property type="protein sequence ID" value="MET7012792.1"/>
    <property type="molecule type" value="Genomic_DNA"/>
</dbReference>
<keyword evidence="9" id="KW-1185">Reference proteome</keyword>
<keyword evidence="2" id="KW-1003">Cell membrane</keyword>
<keyword evidence="5 6" id="KW-0472">Membrane</keyword>
<dbReference type="SUPFAM" id="SSF81342">
    <property type="entry name" value="Transmembrane di-heme cytochromes"/>
    <property type="match status" value="1"/>
</dbReference>
<dbReference type="InterPro" id="IPR051542">
    <property type="entry name" value="Hydrogenase_cytochrome"/>
</dbReference>
<sequence>MTTENTRIKVWDLPTRIFHWSLVASFAGAWLTSEGERLRAVHVMFGFTLLGLIAFRLIWGLVGTRHARFASFVTGPAKIKSYLQSLLQRKPEPHAGHNPAGALAIVLLLALGLATGTFGYLAYNDIGPEWIGEAHEFAANAMIVLVIVHVVGVIVSSVLHRENLVRAMLSGYKHGSSADGISGTRRAVGVLLLLAVLGFWIGYGWSNPGILQGLGNASHAEQDDDD</sequence>
<dbReference type="PANTHER" id="PTHR30485">
    <property type="entry name" value="NI/FE-HYDROGENASE 1 B-TYPE CYTOCHROME SUBUNIT"/>
    <property type="match status" value="1"/>
</dbReference>
<keyword evidence="4 6" id="KW-1133">Transmembrane helix</keyword>
<dbReference type="InterPro" id="IPR016174">
    <property type="entry name" value="Di-haem_cyt_TM"/>
</dbReference>
<evidence type="ECO:0000256" key="3">
    <source>
        <dbReference type="ARBA" id="ARBA00022692"/>
    </source>
</evidence>
<evidence type="ECO:0000256" key="1">
    <source>
        <dbReference type="ARBA" id="ARBA00004651"/>
    </source>
</evidence>